<dbReference type="InParanoid" id="A0A151GY72"/>
<feature type="compositionally biased region" description="Low complexity" evidence="1">
    <location>
        <begin position="1239"/>
        <end position="1263"/>
    </location>
</feature>
<feature type="compositionally biased region" description="Gly residues" evidence="1">
    <location>
        <begin position="122"/>
        <end position="138"/>
    </location>
</feature>
<dbReference type="InterPro" id="IPR055795">
    <property type="entry name" value="DUF7371"/>
</dbReference>
<feature type="region of interest" description="Disordered" evidence="1">
    <location>
        <begin position="286"/>
        <end position="325"/>
    </location>
</feature>
<feature type="region of interest" description="Disordered" evidence="1">
    <location>
        <begin position="97"/>
        <end position="202"/>
    </location>
</feature>
<keyword evidence="5" id="KW-1185">Reference proteome</keyword>
<feature type="compositionally biased region" description="Polar residues" evidence="1">
    <location>
        <begin position="1213"/>
        <end position="1229"/>
    </location>
</feature>
<evidence type="ECO:0000313" key="5">
    <source>
        <dbReference type="Proteomes" id="UP000076580"/>
    </source>
</evidence>
<reference evidence="4 5" key="1">
    <citation type="journal article" date="2016" name="Sci. Rep.">
        <title>Insights into Adaptations to a Near-Obligate Nematode Endoparasitic Lifestyle from the Finished Genome of Drechmeria coniospora.</title>
        <authorList>
            <person name="Zhang L."/>
            <person name="Zhou Z."/>
            <person name="Guo Q."/>
            <person name="Fokkens L."/>
            <person name="Miskei M."/>
            <person name="Pocsi I."/>
            <person name="Zhang W."/>
            <person name="Chen M."/>
            <person name="Wang L."/>
            <person name="Sun Y."/>
            <person name="Donzelli B.G."/>
            <person name="Gibson D.M."/>
            <person name="Nelson D.R."/>
            <person name="Luo J.G."/>
            <person name="Rep M."/>
            <person name="Liu H."/>
            <person name="Yang S."/>
            <person name="Wang J."/>
            <person name="Krasnoff S.B."/>
            <person name="Xu Y."/>
            <person name="Molnar I."/>
            <person name="Lin M."/>
        </authorList>
    </citation>
    <scope>NUCLEOTIDE SEQUENCE [LARGE SCALE GENOMIC DNA]</scope>
    <source>
        <strain evidence="4 5">ARSEF 6962</strain>
    </source>
</reference>
<feature type="region of interest" description="Disordered" evidence="1">
    <location>
        <begin position="42"/>
        <end position="82"/>
    </location>
</feature>
<feature type="compositionally biased region" description="Polar residues" evidence="1">
    <location>
        <begin position="295"/>
        <end position="325"/>
    </location>
</feature>
<proteinExistence type="predicted"/>
<accession>A0A151GY72</accession>
<feature type="region of interest" description="Disordered" evidence="1">
    <location>
        <begin position="1213"/>
        <end position="1263"/>
    </location>
</feature>
<dbReference type="Proteomes" id="UP000076580">
    <property type="component" value="Chromosome 01"/>
</dbReference>
<feature type="compositionally biased region" description="Low complexity" evidence="1">
    <location>
        <begin position="42"/>
        <end position="51"/>
    </location>
</feature>
<dbReference type="GeneID" id="63715833"/>
<dbReference type="Pfam" id="PF24086">
    <property type="entry name" value="DUF7371"/>
    <property type="match status" value="1"/>
</dbReference>
<dbReference type="EMBL" id="LAYC01000001">
    <property type="protein sequence ID" value="KYK62045.1"/>
    <property type="molecule type" value="Genomic_DNA"/>
</dbReference>
<evidence type="ECO:0000313" key="4">
    <source>
        <dbReference type="EMBL" id="KYK62045.1"/>
    </source>
</evidence>
<feature type="chain" id="PRO_5007581061" description="DUF7371 domain-containing protein" evidence="2">
    <location>
        <begin position="22"/>
        <end position="1504"/>
    </location>
</feature>
<feature type="compositionally biased region" description="Gly residues" evidence="1">
    <location>
        <begin position="147"/>
        <end position="184"/>
    </location>
</feature>
<protein>
    <recommendedName>
        <fullName evidence="3">DUF7371 domain-containing protein</fullName>
    </recommendedName>
</protein>
<organism evidence="4 5">
    <name type="scientific">Drechmeria coniospora</name>
    <name type="common">Nematophagous fungus</name>
    <name type="synonym">Meria coniospora</name>
    <dbReference type="NCBI Taxonomy" id="98403"/>
    <lineage>
        <taxon>Eukaryota</taxon>
        <taxon>Fungi</taxon>
        <taxon>Dikarya</taxon>
        <taxon>Ascomycota</taxon>
        <taxon>Pezizomycotina</taxon>
        <taxon>Sordariomycetes</taxon>
        <taxon>Hypocreomycetidae</taxon>
        <taxon>Hypocreales</taxon>
        <taxon>Ophiocordycipitaceae</taxon>
        <taxon>Drechmeria</taxon>
    </lineage>
</organism>
<sequence length="1504" mass="147881">MRSATTFGVVVAATLMPHVIAQAPSYGQGSFIPSIDIVLTGSSSPDGSGSDTEQSSQPEGPWNGDANSNLGNVPGGASGGPTCVMEGTTTVFVTVYPSRATPTGNGSSAGGPSPGSSPPGGSLPGGPLPGGSLPGGSSPGSSSSGGSSSGGPFPGGSFPGGSSPGGTVPGGNSPGGNSPGGSSPGGSSPYGSSPAGSGSNQVSNANYPTITIRVSPFISAQTIQTFPSPFTTLTIDIWGDGSASGLPIGPPSDESPAIGPGGYDGHNGFPASNPVSVSVASPSGTGLAAGANGPPQGSVNAPITPGLPQNGSPQNGSPQNGSPWYTVVTDSSIQWVQGSAGPSPVAVLSAHTITLGTGAANAPGSNSGNLNGGSALACITTTGPDGRPTVFEWPAGNSQVNGGQPLSISAGLATNFPLRGSPTVNSPWPGVTGSDANAVPFPGRSGLGVTGTAYTVVGTDGISTVVHYSWVIPPYNPTGVSAALPTTAPVPVQNPNGGFLPGGTNSNGAGYTVCTSYTVLGADGKPTVVESTLVLPGAESTQAGVSGSPINGIPVQVSVPGTPPNGVPIPVTSVPGSPGPVVSDLSGALVTSTTYIVLGADGRPTIVDTTFIVPGPVATGASPQIGGITGAPQPGNAGSGANAGLGGNAGAGGTTTCITYTVLGADGRPTVVDTTFLIPGAAATAADNAPVGVFTGVPSQATGIPGIPQPGNSGPEGNAGSEGIATCISYTVLGADGRPTVMDTTFLIPGPAATPAGNAPVGVITVAPTQGTGNPGIPPPANAGTGSNGGLGDNGGLGGITTCVTYTALGPDGRPTLFDTTFVIPVPVPTPADSTPVGVITAVPSQFPGFPQSGNAGFGGLSTCVTYTAVGADGRPTIVESTVVIAASNARPTASGLGFPPGPLPLSNLPQGNSPFATAGSPITTAVTVDILGPNGVATPVVETIILTPDNGVAPASRAGPTLGFPTVAPQQTPTVPQGVPYFTSLVLGVTTLVTVDVMGPNGVGTPVVQTIVLTPGAASIPTAGPGADGGNLAAPPGPFAQGASVSSISIGVPSLDAYGPEQPNLQTVFPPAPAFSGLDSLRTETLAGASTSTVTIVAGPGGVPLGSVVIGQPIQSYSRSGGNGISVLVPGQSAGNGYPWGFSQDGAAYGSPSSSILPQAAASTIQTGTWTNVIPEQTTTHTLNFPFTTLATVAAPKRRAFRRQEGPMRLTSWSNATTSLPESTSLGASVSPPLVDETAPPSVVSTTPVATSSTPSATPSVGAAMCPSGGKIGNTTVDFDDAKPGPLLNPSRDLWFSQGFLVAPPSSPATQSYVPSSGGQLVEFVPSSLSGMPSVRSGDVAEVGVGPNSANPCFRFDFFSAELGCAAEGNEQWCEFEVSAYTYNEGSSSEQSIAWSEVKRVPSCPNFPSGNCSLTPVDFEGYNNITSILIRLHVGLELRAWWGDDFKFGWADNSCDASSCRGRALPQRARRETVESALRDGVWHWTPAGFQRLADEYIWESVY</sequence>
<feature type="signal peptide" evidence="2">
    <location>
        <begin position="1"/>
        <end position="21"/>
    </location>
</feature>
<name>A0A151GY72_DRECN</name>
<evidence type="ECO:0000256" key="2">
    <source>
        <dbReference type="SAM" id="SignalP"/>
    </source>
</evidence>
<dbReference type="RefSeq" id="XP_040661397.1">
    <property type="nucleotide sequence ID" value="XM_040800514.1"/>
</dbReference>
<feature type="domain" description="DUF7371" evidence="3">
    <location>
        <begin position="1273"/>
        <end position="1462"/>
    </location>
</feature>
<evidence type="ECO:0000259" key="3">
    <source>
        <dbReference type="Pfam" id="PF24086"/>
    </source>
</evidence>
<feature type="region of interest" description="Disordered" evidence="1">
    <location>
        <begin position="771"/>
        <end position="790"/>
    </location>
</feature>
<feature type="compositionally biased region" description="Low complexity" evidence="1">
    <location>
        <begin position="185"/>
        <end position="199"/>
    </location>
</feature>
<evidence type="ECO:0000256" key="1">
    <source>
        <dbReference type="SAM" id="MobiDB-lite"/>
    </source>
</evidence>
<gene>
    <name evidence="4" type="ORF">DCS_03190</name>
</gene>
<dbReference type="STRING" id="98403.A0A151GY72"/>
<keyword evidence="2" id="KW-0732">Signal</keyword>
<comment type="caution">
    <text evidence="4">The sequence shown here is derived from an EMBL/GenBank/DDBJ whole genome shotgun (WGS) entry which is preliminary data.</text>
</comment>